<dbReference type="Proteomes" id="UP000011618">
    <property type="component" value="Unassembled WGS sequence"/>
</dbReference>
<dbReference type="eggNOG" id="arCOG08103">
    <property type="taxonomic scope" value="Archaea"/>
</dbReference>
<gene>
    <name evidence="2" type="ORF">C487_17005</name>
</gene>
<sequence>MDSPAEPNDLLVDIIETLEARGLDADAFQLQDYVDVDALDQLVNAPYGDVEVRFTVDGIRLAVTPDSVDVLTDESEE</sequence>
<proteinExistence type="predicted"/>
<comment type="caution">
    <text evidence="2">The sequence shown here is derived from an EMBL/GenBank/DDBJ whole genome shotgun (WGS) entry which is preliminary data.</text>
</comment>
<name>L9YHL9_9EURY</name>
<evidence type="ECO:0000313" key="3">
    <source>
        <dbReference type="Proteomes" id="UP000011618"/>
    </source>
</evidence>
<protein>
    <recommendedName>
        <fullName evidence="1">Halobacterial output domain-containing protein</fullName>
    </recommendedName>
</protein>
<dbReference type="InterPro" id="IPR040624">
    <property type="entry name" value="HalOD1"/>
</dbReference>
<dbReference type="Pfam" id="PF18545">
    <property type="entry name" value="HalOD1"/>
    <property type="match status" value="1"/>
</dbReference>
<dbReference type="AlphaFoldDB" id="L9YHL9"/>
<feature type="domain" description="Halobacterial output" evidence="1">
    <location>
        <begin position="29"/>
        <end position="66"/>
    </location>
</feature>
<accession>L9YHL9</accession>
<dbReference type="EMBL" id="AOII01000094">
    <property type="protein sequence ID" value="ELY73589.1"/>
    <property type="molecule type" value="Genomic_DNA"/>
</dbReference>
<organism evidence="2 3">
    <name type="scientific">Natrinema pallidum DSM 3751</name>
    <dbReference type="NCBI Taxonomy" id="1227495"/>
    <lineage>
        <taxon>Archaea</taxon>
        <taxon>Methanobacteriati</taxon>
        <taxon>Methanobacteriota</taxon>
        <taxon>Stenosarchaea group</taxon>
        <taxon>Halobacteria</taxon>
        <taxon>Halobacteriales</taxon>
        <taxon>Natrialbaceae</taxon>
        <taxon>Natrinema</taxon>
    </lineage>
</organism>
<reference evidence="2 3" key="1">
    <citation type="journal article" date="2014" name="PLoS Genet.">
        <title>Phylogenetically driven sequencing of extremely halophilic archaea reveals strategies for static and dynamic osmo-response.</title>
        <authorList>
            <person name="Becker E.A."/>
            <person name="Seitzer P.M."/>
            <person name="Tritt A."/>
            <person name="Larsen D."/>
            <person name="Krusor M."/>
            <person name="Yao A.I."/>
            <person name="Wu D."/>
            <person name="Madern D."/>
            <person name="Eisen J.A."/>
            <person name="Darling A.E."/>
            <person name="Facciotti M.T."/>
        </authorList>
    </citation>
    <scope>NUCLEOTIDE SEQUENCE [LARGE SCALE GENOMIC DNA]</scope>
    <source>
        <strain evidence="2 3">DSM 3751</strain>
    </source>
</reference>
<evidence type="ECO:0000259" key="1">
    <source>
        <dbReference type="Pfam" id="PF18545"/>
    </source>
</evidence>
<dbReference type="PATRIC" id="fig|1227495.3.peg.3411"/>
<evidence type="ECO:0000313" key="2">
    <source>
        <dbReference type="EMBL" id="ELY73589.1"/>
    </source>
</evidence>